<proteinExistence type="predicted"/>
<dbReference type="Gene3D" id="1.25.40.10">
    <property type="entry name" value="Tetratricopeptide repeat domain"/>
    <property type="match status" value="1"/>
</dbReference>
<feature type="compositionally biased region" description="Polar residues" evidence="1">
    <location>
        <begin position="170"/>
        <end position="189"/>
    </location>
</feature>
<dbReference type="PANTHER" id="PTHR46492:SF1">
    <property type="entry name" value="DYNEIN AXONEMAL ASSEMBLY FACTOR 4"/>
    <property type="match status" value="1"/>
</dbReference>
<name>A0A6P7F7A0_DIAVI</name>
<dbReference type="KEGG" id="dvv:114326525"/>
<dbReference type="GO" id="GO:0036159">
    <property type="term" value="P:inner dynein arm assembly"/>
    <property type="evidence" value="ECO:0007669"/>
    <property type="project" value="TreeGrafter"/>
</dbReference>
<sequence>MPIVMKDFIWKQTKSDIIVQVPMKGVNQSKLDVLISSRFVKATYERSYFELILFSTITASDSKCILTPTEVIFELKKSEEVEWEYLEPNLSKREKLELKKLFLEESFKEIQAADEKKCEKKHQLKRLAVKKQIEIDSENRETIDNIRKEEENRALGDLEEFKKKVSQKLKSSNNQKLKAKPTLQTNSNKANEEIPKTRCSQTLKIDFTSREFPTPCRESKLEEEHEYLTKQAEARRTIGFVSEDIRPEERNPHFIKAKGDEFLKNKNYLGAISAYSYGIKLSKNFVDFYICRSEAHMGLGNLWRAIEDCSTALELLQPICEVNLYERAICSGRRGEALCKYGKRRQGIGELKHCLSLIDLEYYRGVLEIEEKLYEEELELEKQTQIDKQVTEDKQGKKER</sequence>
<dbReference type="InterPro" id="IPR052004">
    <property type="entry name" value="Dynein_assembly_factor_4"/>
</dbReference>
<dbReference type="Gene3D" id="2.60.40.790">
    <property type="match status" value="1"/>
</dbReference>
<evidence type="ECO:0000313" key="3">
    <source>
        <dbReference type="RefSeq" id="XP_028130722.1"/>
    </source>
</evidence>
<accession>A0A6P7F7A0</accession>
<reference evidence="3" key="1">
    <citation type="submission" date="2025-08" db="UniProtKB">
        <authorList>
            <consortium name="RefSeq"/>
        </authorList>
    </citation>
    <scope>IDENTIFICATION</scope>
    <source>
        <tissue evidence="3">Whole insect</tissue>
    </source>
</reference>
<dbReference type="SUPFAM" id="SSF49764">
    <property type="entry name" value="HSP20-like chaperones"/>
    <property type="match status" value="1"/>
</dbReference>
<evidence type="ECO:0000256" key="1">
    <source>
        <dbReference type="SAM" id="MobiDB-lite"/>
    </source>
</evidence>
<dbReference type="InterPro" id="IPR011990">
    <property type="entry name" value="TPR-like_helical_dom_sf"/>
</dbReference>
<dbReference type="InParanoid" id="A0A6P7F7A0"/>
<dbReference type="InterPro" id="IPR007052">
    <property type="entry name" value="CS_dom"/>
</dbReference>
<dbReference type="SUPFAM" id="SSF48452">
    <property type="entry name" value="TPR-like"/>
    <property type="match status" value="1"/>
</dbReference>
<dbReference type="AlphaFoldDB" id="A0A6P7F7A0"/>
<feature type="region of interest" description="Disordered" evidence="1">
    <location>
        <begin position="170"/>
        <end position="195"/>
    </location>
</feature>
<dbReference type="RefSeq" id="XP_028130722.1">
    <property type="nucleotide sequence ID" value="XM_028274921.1"/>
</dbReference>
<dbReference type="PANTHER" id="PTHR46492">
    <property type="entry name" value="DYNEIN ASSEMBLY FACTOR 4, AXONEMAL"/>
    <property type="match status" value="1"/>
</dbReference>
<gene>
    <name evidence="3" type="primary">LOC114326525</name>
</gene>
<feature type="domain" description="CS" evidence="2">
    <location>
        <begin position="3"/>
        <end position="87"/>
    </location>
</feature>
<protein>
    <submittedName>
        <fullName evidence="3">Dynein assembly factor 4, axonemal-like</fullName>
    </submittedName>
</protein>
<dbReference type="Pfam" id="PF04969">
    <property type="entry name" value="CS"/>
    <property type="match status" value="1"/>
</dbReference>
<evidence type="ECO:0000259" key="2">
    <source>
        <dbReference type="PROSITE" id="PS51203"/>
    </source>
</evidence>
<dbReference type="GO" id="GO:0003341">
    <property type="term" value="P:cilium movement"/>
    <property type="evidence" value="ECO:0007669"/>
    <property type="project" value="TreeGrafter"/>
</dbReference>
<dbReference type="InterPro" id="IPR008978">
    <property type="entry name" value="HSP20-like_chaperone"/>
</dbReference>
<dbReference type="PROSITE" id="PS51203">
    <property type="entry name" value="CS"/>
    <property type="match status" value="1"/>
</dbReference>
<dbReference type="GO" id="GO:0036158">
    <property type="term" value="P:outer dynein arm assembly"/>
    <property type="evidence" value="ECO:0007669"/>
    <property type="project" value="TreeGrafter"/>
</dbReference>
<organism evidence="3">
    <name type="scientific">Diabrotica virgifera virgifera</name>
    <name type="common">western corn rootworm</name>
    <dbReference type="NCBI Taxonomy" id="50390"/>
    <lineage>
        <taxon>Eukaryota</taxon>
        <taxon>Metazoa</taxon>
        <taxon>Ecdysozoa</taxon>
        <taxon>Arthropoda</taxon>
        <taxon>Hexapoda</taxon>
        <taxon>Insecta</taxon>
        <taxon>Pterygota</taxon>
        <taxon>Neoptera</taxon>
        <taxon>Endopterygota</taxon>
        <taxon>Coleoptera</taxon>
        <taxon>Polyphaga</taxon>
        <taxon>Cucujiformia</taxon>
        <taxon>Chrysomeloidea</taxon>
        <taxon>Chrysomelidae</taxon>
        <taxon>Galerucinae</taxon>
        <taxon>Diabroticina</taxon>
        <taxon>Diabroticites</taxon>
        <taxon>Diabrotica</taxon>
    </lineage>
</organism>
<dbReference type="OrthoDB" id="348005at2759"/>